<dbReference type="Pfam" id="PF05708">
    <property type="entry name" value="Peptidase_C92"/>
    <property type="match status" value="1"/>
</dbReference>
<dbReference type="EMBL" id="MLJW01000130">
    <property type="protein sequence ID" value="OIQ97589.1"/>
    <property type="molecule type" value="Genomic_DNA"/>
</dbReference>
<comment type="caution">
    <text evidence="1">The sequence shown here is derived from an EMBL/GenBank/DDBJ whole genome shotgun (WGS) entry which is preliminary data.</text>
</comment>
<accession>A0A1J5SBJ1</accession>
<dbReference type="AlphaFoldDB" id="A0A1J5SBJ1"/>
<dbReference type="SUPFAM" id="SSF54001">
    <property type="entry name" value="Cysteine proteinases"/>
    <property type="match status" value="1"/>
</dbReference>
<reference evidence="1" key="1">
    <citation type="submission" date="2016-10" db="EMBL/GenBank/DDBJ databases">
        <title>Sequence of Gallionella enrichment culture.</title>
        <authorList>
            <person name="Poehlein A."/>
            <person name="Muehling M."/>
            <person name="Daniel R."/>
        </authorList>
    </citation>
    <scope>NUCLEOTIDE SEQUENCE</scope>
</reference>
<organism evidence="1">
    <name type="scientific">mine drainage metagenome</name>
    <dbReference type="NCBI Taxonomy" id="410659"/>
    <lineage>
        <taxon>unclassified sequences</taxon>
        <taxon>metagenomes</taxon>
        <taxon>ecological metagenomes</taxon>
    </lineage>
</organism>
<dbReference type="Gene3D" id="3.90.1720.10">
    <property type="entry name" value="endopeptidase domain like (from Nostoc punctiforme)"/>
    <property type="match status" value="1"/>
</dbReference>
<evidence type="ECO:0008006" key="2">
    <source>
        <dbReference type="Google" id="ProtNLM"/>
    </source>
</evidence>
<proteinExistence type="predicted"/>
<protein>
    <recommendedName>
        <fullName evidence="2">Permuted papain-like amidase YaeF/Yiix C92 family enzyme</fullName>
    </recommendedName>
</protein>
<dbReference type="InterPro" id="IPR024453">
    <property type="entry name" value="Peptidase_C92"/>
</dbReference>
<evidence type="ECO:0000313" key="1">
    <source>
        <dbReference type="EMBL" id="OIQ97589.1"/>
    </source>
</evidence>
<gene>
    <name evidence="1" type="ORF">GALL_203480</name>
</gene>
<sequence length="422" mass="47282">MRKLNESALQIGDIILTTTTDLSSKGIRKVTRSDISHALIYVESYSVIDAMPDGVHSRNTQRLFWEDKCAVHVLRLAEGLGETQSRRIVNYVRGRIGTQYSKVEAARSVLGGARSPSRRQFCSRLVAQAYASAGLDLVADPHYCAPEQLKNSKRLIDVQGAVQPVSNEEIKRWEGINDTLQSMRDATNTLLSGARAKNARIEAVNDIDHHLQVTPGDDAYFTDLYERSGYLTIWVAERDKNHWQYDLQAMLDAQGSDEAKKQYCENLLGDDEEGLVRFEVNLAGYSLLAEEFPLETFRRLKTLYEKLVELHLKRRQTAAQWLRLKGLVSLPERNPVVLLTPHTSEWFAALAAWNPQQATHTKSILQQSGSDAVCSVCGDEPAKDYRLIGPGVPDGVICTLRLCSDCWQIRAEMHAESLALLG</sequence>
<name>A0A1J5SBJ1_9ZZZZ</name>
<dbReference type="InterPro" id="IPR038765">
    <property type="entry name" value="Papain-like_cys_pep_sf"/>
</dbReference>